<dbReference type="InterPro" id="IPR036412">
    <property type="entry name" value="HAD-like_sf"/>
</dbReference>
<feature type="region of interest" description="Disordered" evidence="2">
    <location>
        <begin position="284"/>
        <end position="324"/>
    </location>
</feature>
<reference evidence="3" key="1">
    <citation type="submission" date="2023-03" db="EMBL/GenBank/DDBJ databases">
        <title>Massive genome expansion in bonnet fungi (Mycena s.s.) driven by repeated elements and novel gene families across ecological guilds.</title>
        <authorList>
            <consortium name="Lawrence Berkeley National Laboratory"/>
            <person name="Harder C.B."/>
            <person name="Miyauchi S."/>
            <person name="Viragh M."/>
            <person name="Kuo A."/>
            <person name="Thoen E."/>
            <person name="Andreopoulos B."/>
            <person name="Lu D."/>
            <person name="Skrede I."/>
            <person name="Drula E."/>
            <person name="Henrissat B."/>
            <person name="Morin E."/>
            <person name="Kohler A."/>
            <person name="Barry K."/>
            <person name="LaButti K."/>
            <person name="Morin E."/>
            <person name="Salamov A."/>
            <person name="Lipzen A."/>
            <person name="Mereny Z."/>
            <person name="Hegedus B."/>
            <person name="Baldrian P."/>
            <person name="Stursova M."/>
            <person name="Weitz H."/>
            <person name="Taylor A."/>
            <person name="Grigoriev I.V."/>
            <person name="Nagy L.G."/>
            <person name="Martin F."/>
            <person name="Kauserud H."/>
        </authorList>
    </citation>
    <scope>NUCLEOTIDE SEQUENCE</scope>
    <source>
        <strain evidence="3">CBHHK173m</strain>
    </source>
</reference>
<evidence type="ECO:0000256" key="2">
    <source>
        <dbReference type="SAM" id="MobiDB-lite"/>
    </source>
</evidence>
<dbReference type="InterPro" id="IPR023214">
    <property type="entry name" value="HAD_sf"/>
</dbReference>
<protein>
    <submittedName>
        <fullName evidence="3">Uncharacterized protein</fullName>
    </submittedName>
</protein>
<sequence>MSWDPSAPISVPELYFWAVIKPSAVHSVAYLESSLATSAAAQVKSGEYLALVLDPSTPAILGGRLEPNSGITSAYLVQPSRYPLPEAFLPIAPCQVGTRKPVAPEFEWPFEECVIDTGRHFIFQHVSADTRNARPYHGDAARALASLCLLDGNEEDRKRYRKRLADEKVLRGVEEISSKHATWWSSFSRKSRVAEKVPGQFFAPKWISAEIRYDIESFPSFLPVSQCFEDKAEIERFRAKFSRPSTERTIRWTLTQAPYTTPDAPLQSVAEDPCPSHAIEYMSSFEGPLTPGPEQKEELKPEGEHGNDDDDWDPWRANPLDELAYPTPPPPSFEPNALQIVYFDIFGTLIDNERGLYTALGPLLARCPFRFERSEALSFYLESEDETKERTPTAPYSEILVQAHTAMARRLGLAPSDAEAFKFASSIAHWPLVDGAVRCLRALRPHVPALVALVDLDDASLQKCAAFSALAPYFTEMWPWDASQEYHPYLDAFEPPFAYHDNMEVPRERRCFVSTKLYRDLEPGCECDVPAIWVRNPDSLAGSLPSDEGTFAWKVCDGLDGLIRALLPTKVSHSGAVTALELQATVRKFAQM</sequence>
<dbReference type="PANTHER" id="PTHR43316:SF9">
    <property type="entry name" value="ACID DEHALOGENASE, PUTATIVE (AFU_ORTHOLOGUE AFUA_6G14460)-RELATED"/>
    <property type="match status" value="1"/>
</dbReference>
<evidence type="ECO:0000313" key="3">
    <source>
        <dbReference type="EMBL" id="KAJ7082417.1"/>
    </source>
</evidence>
<organism evidence="3 4">
    <name type="scientific">Mycena belliarum</name>
    <dbReference type="NCBI Taxonomy" id="1033014"/>
    <lineage>
        <taxon>Eukaryota</taxon>
        <taxon>Fungi</taxon>
        <taxon>Dikarya</taxon>
        <taxon>Basidiomycota</taxon>
        <taxon>Agaricomycotina</taxon>
        <taxon>Agaricomycetes</taxon>
        <taxon>Agaricomycetidae</taxon>
        <taxon>Agaricales</taxon>
        <taxon>Marasmiineae</taxon>
        <taxon>Mycenaceae</taxon>
        <taxon>Mycena</taxon>
    </lineage>
</organism>
<accession>A0AAD6U2G6</accession>
<dbReference type="EMBL" id="JARJCN010000045">
    <property type="protein sequence ID" value="KAJ7082417.1"/>
    <property type="molecule type" value="Genomic_DNA"/>
</dbReference>
<gene>
    <name evidence="3" type="ORF">B0H15DRAFT_441296</name>
</gene>
<dbReference type="Gene3D" id="1.10.150.750">
    <property type="match status" value="1"/>
</dbReference>
<dbReference type="InterPro" id="IPR051540">
    <property type="entry name" value="S-2-haloacid_dehalogenase"/>
</dbReference>
<dbReference type="AlphaFoldDB" id="A0AAD6U2G6"/>
<dbReference type="PANTHER" id="PTHR43316">
    <property type="entry name" value="HYDROLASE, HALOACID DELAHOGENASE-RELATED"/>
    <property type="match status" value="1"/>
</dbReference>
<feature type="compositionally biased region" description="Basic and acidic residues" evidence="2">
    <location>
        <begin position="294"/>
        <end position="306"/>
    </location>
</feature>
<proteinExistence type="predicted"/>
<dbReference type="Gene3D" id="3.40.50.1000">
    <property type="entry name" value="HAD superfamily/HAD-like"/>
    <property type="match status" value="1"/>
</dbReference>
<comment type="caution">
    <text evidence="3">The sequence shown here is derived from an EMBL/GenBank/DDBJ whole genome shotgun (WGS) entry which is preliminary data.</text>
</comment>
<name>A0AAD6U2G6_9AGAR</name>
<evidence type="ECO:0000256" key="1">
    <source>
        <dbReference type="ARBA" id="ARBA00022801"/>
    </source>
</evidence>
<keyword evidence="1" id="KW-0378">Hydrolase</keyword>
<keyword evidence="4" id="KW-1185">Reference proteome</keyword>
<dbReference type="Proteomes" id="UP001222325">
    <property type="component" value="Unassembled WGS sequence"/>
</dbReference>
<dbReference type="SUPFAM" id="SSF56784">
    <property type="entry name" value="HAD-like"/>
    <property type="match status" value="1"/>
</dbReference>
<dbReference type="GO" id="GO:0016787">
    <property type="term" value="F:hydrolase activity"/>
    <property type="evidence" value="ECO:0007669"/>
    <property type="project" value="UniProtKB-KW"/>
</dbReference>
<evidence type="ECO:0000313" key="4">
    <source>
        <dbReference type="Proteomes" id="UP001222325"/>
    </source>
</evidence>